<protein>
    <submittedName>
        <fullName evidence="3">tRNA 2-thiouridine synthesizing protein A</fullName>
    </submittedName>
</protein>
<dbReference type="PANTHER" id="PTHR33279:SF6">
    <property type="entry name" value="SULFUR CARRIER PROTEIN YEDF-RELATED"/>
    <property type="match status" value="1"/>
</dbReference>
<proteinExistence type="inferred from homology"/>
<dbReference type="EMBL" id="FOCP01000010">
    <property type="protein sequence ID" value="SEN21752.1"/>
    <property type="molecule type" value="Genomic_DNA"/>
</dbReference>
<dbReference type="CDD" id="cd00291">
    <property type="entry name" value="SirA_YedF_YeeD"/>
    <property type="match status" value="1"/>
</dbReference>
<evidence type="ECO:0000256" key="1">
    <source>
        <dbReference type="ARBA" id="ARBA00008984"/>
    </source>
</evidence>
<evidence type="ECO:0000259" key="2">
    <source>
        <dbReference type="PROSITE" id="PS01148"/>
    </source>
</evidence>
<dbReference type="InterPro" id="IPR001455">
    <property type="entry name" value="TusA-like"/>
</dbReference>
<dbReference type="PANTHER" id="PTHR33279">
    <property type="entry name" value="SULFUR CARRIER PROTEIN YEDF-RELATED"/>
    <property type="match status" value="1"/>
</dbReference>
<dbReference type="Proteomes" id="UP000199459">
    <property type="component" value="Unassembled WGS sequence"/>
</dbReference>
<evidence type="ECO:0000313" key="3">
    <source>
        <dbReference type="EMBL" id="SEN21752.1"/>
    </source>
</evidence>
<comment type="similarity">
    <text evidence="1">Belongs to the sulfur carrier protein TusA family.</text>
</comment>
<name>A0A1H8EQP4_9PROT</name>
<evidence type="ECO:0000313" key="4">
    <source>
        <dbReference type="Proteomes" id="UP000199459"/>
    </source>
</evidence>
<dbReference type="AlphaFoldDB" id="A0A1H8EQP4"/>
<dbReference type="SUPFAM" id="SSF64307">
    <property type="entry name" value="SirA-like"/>
    <property type="match status" value="1"/>
</dbReference>
<dbReference type="InterPro" id="IPR036868">
    <property type="entry name" value="TusA-like_sf"/>
</dbReference>
<organism evidence="3 4">
    <name type="scientific">Nitrosomonas marina</name>
    <dbReference type="NCBI Taxonomy" id="917"/>
    <lineage>
        <taxon>Bacteria</taxon>
        <taxon>Pseudomonadati</taxon>
        <taxon>Pseudomonadota</taxon>
        <taxon>Betaproteobacteria</taxon>
        <taxon>Nitrosomonadales</taxon>
        <taxon>Nitrosomonadaceae</taxon>
        <taxon>Nitrosomonas</taxon>
    </lineage>
</organism>
<dbReference type="STRING" id="917.SAMN05216326_13144"/>
<dbReference type="Pfam" id="PF01206">
    <property type="entry name" value="TusA"/>
    <property type="match status" value="1"/>
</dbReference>
<dbReference type="Gene3D" id="3.30.110.40">
    <property type="entry name" value="TusA-like domain"/>
    <property type="match status" value="1"/>
</dbReference>
<dbReference type="OrthoDB" id="9797551at2"/>
<reference evidence="3 4" key="1">
    <citation type="submission" date="2016-10" db="EMBL/GenBank/DDBJ databases">
        <authorList>
            <person name="de Groot N.N."/>
        </authorList>
    </citation>
    <scope>NUCLEOTIDE SEQUENCE [LARGE SCALE GENOMIC DNA]</scope>
    <source>
        <strain evidence="3 4">Nm22</strain>
    </source>
</reference>
<gene>
    <name evidence="3" type="ORF">SAMN05216325_11081</name>
</gene>
<accession>A0A1H8EQP4</accession>
<dbReference type="PROSITE" id="PS01148">
    <property type="entry name" value="UPF0033"/>
    <property type="match status" value="1"/>
</dbReference>
<feature type="domain" description="UPF0033" evidence="2">
    <location>
        <begin position="15"/>
        <end position="39"/>
    </location>
</feature>
<sequence length="83" mass="9282">MNNIDSTLWEFDQELDARGLVCPLPILRTKQSLAGMASGEILKVVATDPAAEIDFQVFAEQTGNRLLAMSSTDMEFVFFLKKR</sequence>
<dbReference type="RefSeq" id="WP_090631497.1">
    <property type="nucleotide sequence ID" value="NZ_FOCP01000010.1"/>
</dbReference>